<organism evidence="1 2">
    <name type="scientific">Mytilus edulis</name>
    <name type="common">Blue mussel</name>
    <dbReference type="NCBI Taxonomy" id="6550"/>
    <lineage>
        <taxon>Eukaryota</taxon>
        <taxon>Metazoa</taxon>
        <taxon>Spiralia</taxon>
        <taxon>Lophotrochozoa</taxon>
        <taxon>Mollusca</taxon>
        <taxon>Bivalvia</taxon>
        <taxon>Autobranchia</taxon>
        <taxon>Pteriomorphia</taxon>
        <taxon>Mytilida</taxon>
        <taxon>Mytiloidea</taxon>
        <taxon>Mytilidae</taxon>
        <taxon>Mytilinae</taxon>
        <taxon>Mytilus</taxon>
    </lineage>
</organism>
<dbReference type="AlphaFoldDB" id="A0A8S3PSA5"/>
<sequence>MSGYFDLRSPKQVRNRSIQLPVDETIVLDLYIHTIFPIPKCYAKYNDGKQSENSGMNMTKNGIFYKIHFQSNISLENKKCDGKVEISCMTGSTDIPMYSASVNYCQRLTSSDVVVANHLACMNSSNAENLPRAAKVSMFDIVNIDYVNCYD</sequence>
<keyword evidence="2" id="KW-1185">Reference proteome</keyword>
<evidence type="ECO:0000313" key="1">
    <source>
        <dbReference type="EMBL" id="CAG2186633.1"/>
    </source>
</evidence>
<name>A0A8S3PSA5_MYTED</name>
<accession>A0A8S3PSA5</accession>
<reference evidence="1" key="1">
    <citation type="submission" date="2021-03" db="EMBL/GenBank/DDBJ databases">
        <authorList>
            <person name="Bekaert M."/>
        </authorList>
    </citation>
    <scope>NUCLEOTIDE SEQUENCE</scope>
</reference>
<evidence type="ECO:0000313" key="2">
    <source>
        <dbReference type="Proteomes" id="UP000683360"/>
    </source>
</evidence>
<proteinExistence type="predicted"/>
<dbReference type="EMBL" id="CAJPWZ010000141">
    <property type="protein sequence ID" value="CAG2186633.1"/>
    <property type="molecule type" value="Genomic_DNA"/>
</dbReference>
<gene>
    <name evidence="1" type="ORF">MEDL_2121</name>
</gene>
<dbReference type="Proteomes" id="UP000683360">
    <property type="component" value="Unassembled WGS sequence"/>
</dbReference>
<comment type="caution">
    <text evidence="1">The sequence shown here is derived from an EMBL/GenBank/DDBJ whole genome shotgun (WGS) entry which is preliminary data.</text>
</comment>
<protein>
    <submittedName>
        <fullName evidence="1">Uncharacterized protein</fullName>
    </submittedName>
</protein>